<evidence type="ECO:0000313" key="2">
    <source>
        <dbReference type="Proteomes" id="UP000287156"/>
    </source>
</evidence>
<dbReference type="InterPro" id="IPR016084">
    <property type="entry name" value="Haem_Oase-like_multi-hlx"/>
</dbReference>
<dbReference type="InterPro" id="IPR009078">
    <property type="entry name" value="Ferritin-like_SF"/>
</dbReference>
<dbReference type="RefSeq" id="WP_126049054.1">
    <property type="nucleotide sequence ID" value="NZ_QYTV02000002.1"/>
</dbReference>
<dbReference type="AlphaFoldDB" id="A0A429Y547"/>
<dbReference type="Gene3D" id="1.20.910.10">
    <property type="entry name" value="Heme oxygenase-like"/>
    <property type="match status" value="1"/>
</dbReference>
<evidence type="ECO:0000313" key="1">
    <source>
        <dbReference type="EMBL" id="RST76498.1"/>
    </source>
</evidence>
<dbReference type="EMBL" id="QYTV02000002">
    <property type="protein sequence ID" value="RST76498.1"/>
    <property type="molecule type" value="Genomic_DNA"/>
</dbReference>
<organism evidence="1 2">
    <name type="scientific">Siminovitchia acidinfaciens</name>
    <dbReference type="NCBI Taxonomy" id="2321395"/>
    <lineage>
        <taxon>Bacteria</taxon>
        <taxon>Bacillati</taxon>
        <taxon>Bacillota</taxon>
        <taxon>Bacilli</taxon>
        <taxon>Bacillales</taxon>
        <taxon>Bacillaceae</taxon>
        <taxon>Siminovitchia</taxon>
    </lineage>
</organism>
<name>A0A429Y547_9BACI</name>
<keyword evidence="2" id="KW-1185">Reference proteome</keyword>
<dbReference type="SUPFAM" id="SSF47240">
    <property type="entry name" value="Ferritin-like"/>
    <property type="match status" value="1"/>
</dbReference>
<sequence length="218" mass="26011">MTEEQFWTEFNGIKQELMDKAEENAKTFWTREDLTHEEVFNSIIPRDWHEIAYVSFIGTLLQKYWREYDRNLVTALCKHLWDEANHYEIISRVLENHGYEPPTDVPEPSQAWEDLHWEALEKDSTCAIAVWNVSETSTTPQMDIVIENCRRIGLDDLARVYEKIKKDEDFHCKLGVNLLERHMKTEEQRKNAIWGARKLRDHMFKLYDSIYAIETVQS</sequence>
<dbReference type="OrthoDB" id="2829696at2"/>
<proteinExistence type="predicted"/>
<reference evidence="1" key="1">
    <citation type="submission" date="2018-12" db="EMBL/GenBank/DDBJ databases">
        <authorList>
            <person name="Sun L."/>
            <person name="Chen Z."/>
        </authorList>
    </citation>
    <scope>NUCLEOTIDE SEQUENCE [LARGE SCALE GENOMIC DNA]</scope>
    <source>
        <strain evidence="1">3-2-2</strain>
    </source>
</reference>
<protein>
    <recommendedName>
        <fullName evidence="3">Ferritin-like domain-containing protein</fullName>
    </recommendedName>
</protein>
<comment type="caution">
    <text evidence="1">The sequence shown here is derived from an EMBL/GenBank/DDBJ whole genome shotgun (WGS) entry which is preliminary data.</text>
</comment>
<evidence type="ECO:0008006" key="3">
    <source>
        <dbReference type="Google" id="ProtNLM"/>
    </source>
</evidence>
<gene>
    <name evidence="1" type="ORF">D4T97_006990</name>
</gene>
<accession>A0A429Y547</accession>
<dbReference type="Proteomes" id="UP000287156">
    <property type="component" value="Unassembled WGS sequence"/>
</dbReference>